<dbReference type="SUPFAM" id="SSF52540">
    <property type="entry name" value="P-loop containing nucleoside triphosphate hydrolases"/>
    <property type="match status" value="1"/>
</dbReference>
<dbReference type="InterPro" id="IPR027417">
    <property type="entry name" value="P-loop_NTPase"/>
</dbReference>
<keyword evidence="4" id="KW-1185">Reference proteome</keyword>
<dbReference type="PANTHER" id="PTHR36766:SF70">
    <property type="entry name" value="DISEASE RESISTANCE PROTEIN RGA4"/>
    <property type="match status" value="1"/>
</dbReference>
<feature type="domain" description="NB-ARC" evidence="2">
    <location>
        <begin position="9"/>
        <end position="57"/>
    </location>
</feature>
<dbReference type="EMBL" id="PJQY01000007">
    <property type="protein sequence ID" value="PQQ21616.1"/>
    <property type="molecule type" value="Genomic_DNA"/>
</dbReference>
<dbReference type="GO" id="GO:0043531">
    <property type="term" value="F:ADP binding"/>
    <property type="evidence" value="ECO:0007669"/>
    <property type="project" value="InterPro"/>
</dbReference>
<proteinExistence type="predicted"/>
<dbReference type="Proteomes" id="UP000250321">
    <property type="component" value="Unassembled WGS sequence"/>
</dbReference>
<dbReference type="STRING" id="2094558.A0A315B5J0"/>
<name>A0A315B5J0_PRUYE</name>
<dbReference type="OrthoDB" id="1747370at2759"/>
<organism evidence="3 4">
    <name type="scientific">Prunus yedoensis var. nudiflora</name>
    <dbReference type="NCBI Taxonomy" id="2094558"/>
    <lineage>
        <taxon>Eukaryota</taxon>
        <taxon>Viridiplantae</taxon>
        <taxon>Streptophyta</taxon>
        <taxon>Embryophyta</taxon>
        <taxon>Tracheophyta</taxon>
        <taxon>Spermatophyta</taxon>
        <taxon>Magnoliopsida</taxon>
        <taxon>eudicotyledons</taxon>
        <taxon>Gunneridae</taxon>
        <taxon>Pentapetalae</taxon>
        <taxon>rosids</taxon>
        <taxon>fabids</taxon>
        <taxon>Rosales</taxon>
        <taxon>Rosaceae</taxon>
        <taxon>Amygdaloideae</taxon>
        <taxon>Amygdaleae</taxon>
        <taxon>Prunus</taxon>
    </lineage>
</organism>
<dbReference type="Pfam" id="PF00931">
    <property type="entry name" value="NB-ARC"/>
    <property type="match status" value="1"/>
</dbReference>
<accession>A0A315B5J0</accession>
<dbReference type="AlphaFoldDB" id="A0A315B5J0"/>
<dbReference type="GO" id="GO:0006952">
    <property type="term" value="P:defense response"/>
    <property type="evidence" value="ECO:0007669"/>
    <property type="project" value="UniProtKB-KW"/>
</dbReference>
<gene>
    <name evidence="3" type="ORF">Pyn_15059</name>
</gene>
<reference evidence="3 4" key="1">
    <citation type="submission" date="2018-02" db="EMBL/GenBank/DDBJ databases">
        <title>Draft genome of wild Prunus yedoensis var. nudiflora.</title>
        <authorList>
            <person name="Baek S."/>
            <person name="Kim J.-H."/>
            <person name="Choi K."/>
            <person name="Kim G.-B."/>
            <person name="Cho A."/>
            <person name="Jang H."/>
            <person name="Shin C.-H."/>
            <person name="Yu H.-J."/>
            <person name="Mun J.-H."/>
        </authorList>
    </citation>
    <scope>NUCLEOTIDE SEQUENCE [LARGE SCALE GENOMIC DNA]</scope>
    <source>
        <strain evidence="4">cv. Jeju island</strain>
        <tissue evidence="3">Leaf</tissue>
    </source>
</reference>
<dbReference type="PANTHER" id="PTHR36766">
    <property type="entry name" value="PLANT BROAD-SPECTRUM MILDEW RESISTANCE PROTEIN RPW8"/>
    <property type="match status" value="1"/>
</dbReference>
<evidence type="ECO:0000256" key="1">
    <source>
        <dbReference type="ARBA" id="ARBA00022821"/>
    </source>
</evidence>
<sequence>MNCLSKLGSRESTVIVTTRSANVASITETNPNLRHTLGLLEEDECWSILKNRAFPDNNARAYLENIGKQIAKKCAGVPLVAKGA</sequence>
<comment type="caution">
    <text evidence="3">The sequence shown here is derived from an EMBL/GenBank/DDBJ whole genome shotgun (WGS) entry which is preliminary data.</text>
</comment>
<dbReference type="InterPro" id="IPR042197">
    <property type="entry name" value="Apaf_helical"/>
</dbReference>
<evidence type="ECO:0000259" key="2">
    <source>
        <dbReference type="Pfam" id="PF00931"/>
    </source>
</evidence>
<dbReference type="InterPro" id="IPR002182">
    <property type="entry name" value="NB-ARC"/>
</dbReference>
<protein>
    <submittedName>
        <fullName evidence="3">Putative disease resistance protein RGA3</fullName>
    </submittedName>
</protein>
<keyword evidence="1" id="KW-0611">Plant defense</keyword>
<evidence type="ECO:0000313" key="3">
    <source>
        <dbReference type="EMBL" id="PQQ21616.1"/>
    </source>
</evidence>
<evidence type="ECO:0000313" key="4">
    <source>
        <dbReference type="Proteomes" id="UP000250321"/>
    </source>
</evidence>
<dbReference type="Gene3D" id="1.10.8.430">
    <property type="entry name" value="Helical domain of apoptotic protease-activating factors"/>
    <property type="match status" value="1"/>
</dbReference>